<evidence type="ECO:0000313" key="1">
    <source>
        <dbReference type="EMBL" id="CEG39998.1"/>
    </source>
</evidence>
<dbReference type="Proteomes" id="UP000054928">
    <property type="component" value="Unassembled WGS sequence"/>
</dbReference>
<organism evidence="1 2">
    <name type="scientific">Plasmopara halstedii</name>
    <name type="common">Downy mildew of sunflower</name>
    <dbReference type="NCBI Taxonomy" id="4781"/>
    <lineage>
        <taxon>Eukaryota</taxon>
        <taxon>Sar</taxon>
        <taxon>Stramenopiles</taxon>
        <taxon>Oomycota</taxon>
        <taxon>Peronosporomycetes</taxon>
        <taxon>Peronosporales</taxon>
        <taxon>Peronosporaceae</taxon>
        <taxon>Plasmopara</taxon>
    </lineage>
</organism>
<name>A0A0P1AGT9_PLAHL</name>
<accession>A0A0P1AGT9</accession>
<protein>
    <submittedName>
        <fullName evidence="1">Uncharacterized protein</fullName>
    </submittedName>
</protein>
<dbReference type="RefSeq" id="XP_024576367.1">
    <property type="nucleotide sequence ID" value="XM_024725608.1"/>
</dbReference>
<dbReference type="EMBL" id="CCYD01000468">
    <property type="protein sequence ID" value="CEG39998.1"/>
    <property type="molecule type" value="Genomic_DNA"/>
</dbReference>
<dbReference type="GeneID" id="36405276"/>
<keyword evidence="2" id="KW-1185">Reference proteome</keyword>
<reference evidence="2" key="1">
    <citation type="submission" date="2014-09" db="EMBL/GenBank/DDBJ databases">
        <authorList>
            <person name="Sharma Rahul"/>
            <person name="Thines Marco"/>
        </authorList>
    </citation>
    <scope>NUCLEOTIDE SEQUENCE [LARGE SCALE GENOMIC DNA]</scope>
</reference>
<evidence type="ECO:0000313" key="2">
    <source>
        <dbReference type="Proteomes" id="UP000054928"/>
    </source>
</evidence>
<sequence length="65" mass="7695">MLKQPKAWVDFNLLNEWIGRECQTPTAKRYLQIVGKFTSQTKSRLGAVECRAERRVCRRHRSKFA</sequence>
<dbReference type="AlphaFoldDB" id="A0A0P1AGT9"/>
<proteinExistence type="predicted"/>